<evidence type="ECO:0000313" key="11">
    <source>
        <dbReference type="EMBL" id="ANU26333.1"/>
    </source>
</evidence>
<organism evidence="11 12">
    <name type="scientific">Planococcus versutus</name>
    <dbReference type="NCBI Taxonomy" id="1302659"/>
    <lineage>
        <taxon>Bacteria</taxon>
        <taxon>Bacillati</taxon>
        <taxon>Bacillota</taxon>
        <taxon>Bacilli</taxon>
        <taxon>Bacillales</taxon>
        <taxon>Caryophanaceae</taxon>
        <taxon>Planococcus</taxon>
    </lineage>
</organism>
<dbReference type="PROSITE" id="PS51257">
    <property type="entry name" value="PROKAR_LIPOPROTEIN"/>
    <property type="match status" value="1"/>
</dbReference>
<keyword evidence="3" id="KW-1003">Cell membrane</keyword>
<dbReference type="InterPro" id="IPR007387">
    <property type="entry name" value="TRAP_DctQ"/>
</dbReference>
<feature type="transmembrane region" description="Helical" evidence="9">
    <location>
        <begin position="129"/>
        <end position="153"/>
    </location>
</feature>
<dbReference type="PANTHER" id="PTHR35011:SF2">
    <property type="entry name" value="2,3-DIKETO-L-GULONATE TRAP TRANSPORTER SMALL PERMEASE PROTEIN YIAM"/>
    <property type="match status" value="1"/>
</dbReference>
<dbReference type="EMBL" id="CP016540">
    <property type="protein sequence ID" value="ANU26333.1"/>
    <property type="molecule type" value="Genomic_DNA"/>
</dbReference>
<dbReference type="GO" id="GO:0005886">
    <property type="term" value="C:plasma membrane"/>
    <property type="evidence" value="ECO:0007669"/>
    <property type="project" value="UniProtKB-SubCell"/>
</dbReference>
<gene>
    <name evidence="11" type="ORF">I858_004705</name>
</gene>
<dbReference type="Pfam" id="PF04290">
    <property type="entry name" value="DctQ"/>
    <property type="match status" value="1"/>
</dbReference>
<dbReference type="GO" id="GO:0022857">
    <property type="term" value="F:transmembrane transporter activity"/>
    <property type="evidence" value="ECO:0007669"/>
    <property type="project" value="TreeGrafter"/>
</dbReference>
<evidence type="ECO:0000256" key="9">
    <source>
        <dbReference type="SAM" id="Phobius"/>
    </source>
</evidence>
<feature type="domain" description="Tripartite ATP-independent periplasmic transporters DctQ component" evidence="10">
    <location>
        <begin position="25"/>
        <end position="155"/>
    </location>
</feature>
<feature type="transmembrane region" description="Helical" evidence="9">
    <location>
        <begin position="12"/>
        <end position="33"/>
    </location>
</feature>
<dbReference type="KEGG" id="pll:I858_004705"/>
<dbReference type="AlphaFoldDB" id="A0A1B1RZG2"/>
<evidence type="ECO:0000256" key="8">
    <source>
        <dbReference type="ARBA" id="ARBA00038436"/>
    </source>
</evidence>
<protein>
    <recommendedName>
        <fullName evidence="10">Tripartite ATP-independent periplasmic transporters DctQ component domain-containing protein</fullName>
    </recommendedName>
</protein>
<evidence type="ECO:0000256" key="3">
    <source>
        <dbReference type="ARBA" id="ARBA00022475"/>
    </source>
</evidence>
<keyword evidence="4" id="KW-0997">Cell inner membrane</keyword>
<proteinExistence type="inferred from homology"/>
<evidence type="ECO:0000259" key="10">
    <source>
        <dbReference type="Pfam" id="PF04290"/>
    </source>
</evidence>
<evidence type="ECO:0000256" key="1">
    <source>
        <dbReference type="ARBA" id="ARBA00004429"/>
    </source>
</evidence>
<keyword evidence="7 9" id="KW-0472">Membrane</keyword>
<comment type="subcellular location">
    <subcellularLocation>
        <location evidence="1">Cell inner membrane</location>
        <topology evidence="1">Multi-pass membrane protein</topology>
    </subcellularLocation>
</comment>
<evidence type="ECO:0000256" key="2">
    <source>
        <dbReference type="ARBA" id="ARBA00022448"/>
    </source>
</evidence>
<evidence type="ECO:0000256" key="6">
    <source>
        <dbReference type="ARBA" id="ARBA00022989"/>
    </source>
</evidence>
<keyword evidence="6 9" id="KW-1133">Transmembrane helix</keyword>
<name>A0A1B1RZG2_9BACL</name>
<dbReference type="GO" id="GO:0015740">
    <property type="term" value="P:C4-dicarboxylate transport"/>
    <property type="evidence" value="ECO:0007669"/>
    <property type="project" value="TreeGrafter"/>
</dbReference>
<dbReference type="PANTHER" id="PTHR35011">
    <property type="entry name" value="2,3-DIKETO-L-GULONATE TRAP TRANSPORTER SMALL PERMEASE PROTEIN YIAM"/>
    <property type="match status" value="1"/>
</dbReference>
<accession>A0A1B1RZG2</accession>
<evidence type="ECO:0000256" key="7">
    <source>
        <dbReference type="ARBA" id="ARBA00023136"/>
    </source>
</evidence>
<feature type="transmembrane region" description="Helical" evidence="9">
    <location>
        <begin position="91"/>
        <end position="109"/>
    </location>
</feature>
<dbReference type="InterPro" id="IPR055348">
    <property type="entry name" value="DctQ"/>
</dbReference>
<sequence>MLKKYLQVSTKVQNSIVTGLLILLSCVVFIQVLARKLMPIPLPWTEEVAKISLLWITYLGLAATFQQNYHIRIDLLDSLLKTPKRQKMMDMFVHSLGVLFAAGLVYLAFSYFQEQLAFGQRTSILRLPMWVVILPVVIGGVLSLIHFIVKIIASLTEMRRRK</sequence>
<keyword evidence="5 9" id="KW-0812">Transmembrane</keyword>
<dbReference type="Proteomes" id="UP000053354">
    <property type="component" value="Chromosome"/>
</dbReference>
<evidence type="ECO:0000313" key="12">
    <source>
        <dbReference type="Proteomes" id="UP000053354"/>
    </source>
</evidence>
<dbReference type="RefSeq" id="WP_049694470.1">
    <property type="nucleotide sequence ID" value="NZ_CP016540.2"/>
</dbReference>
<reference evidence="11" key="1">
    <citation type="submission" date="2016-10" db="EMBL/GenBank/DDBJ databases">
        <authorList>
            <person name="See-Too W.S."/>
        </authorList>
    </citation>
    <scope>NUCLEOTIDE SEQUENCE</scope>
    <source>
        <strain evidence="11">L10.15</strain>
    </source>
</reference>
<feature type="transmembrane region" description="Helical" evidence="9">
    <location>
        <begin position="53"/>
        <end position="71"/>
    </location>
</feature>
<keyword evidence="12" id="KW-1185">Reference proteome</keyword>
<evidence type="ECO:0000256" key="5">
    <source>
        <dbReference type="ARBA" id="ARBA00022692"/>
    </source>
</evidence>
<dbReference type="OrthoDB" id="9815614at2"/>
<evidence type="ECO:0000256" key="4">
    <source>
        <dbReference type="ARBA" id="ARBA00022519"/>
    </source>
</evidence>
<keyword evidence="2" id="KW-0813">Transport</keyword>
<comment type="similarity">
    <text evidence="8">Belongs to the TRAP transporter small permease family.</text>
</comment>
<dbReference type="STRING" id="1302659.I858_004705"/>